<name>A0AAW1NB17_POPJA</name>
<dbReference type="InterPro" id="IPR001314">
    <property type="entry name" value="Peptidase_S1A"/>
</dbReference>
<dbReference type="InterPro" id="IPR043504">
    <property type="entry name" value="Peptidase_S1_PA_chymotrypsin"/>
</dbReference>
<dbReference type="Pfam" id="PF00089">
    <property type="entry name" value="Trypsin"/>
    <property type="match status" value="1"/>
</dbReference>
<gene>
    <name evidence="7" type="ORF">QE152_g752</name>
</gene>
<keyword evidence="8" id="KW-1185">Reference proteome</keyword>
<dbReference type="PANTHER" id="PTHR24276">
    <property type="entry name" value="POLYSERASE-RELATED"/>
    <property type="match status" value="1"/>
</dbReference>
<evidence type="ECO:0000256" key="4">
    <source>
        <dbReference type="ARBA" id="ARBA00022825"/>
    </source>
</evidence>
<dbReference type="FunFam" id="2.40.10.10:FF:000068">
    <property type="entry name" value="transmembrane protease serine 2"/>
    <property type="match status" value="1"/>
</dbReference>
<dbReference type="AlphaFoldDB" id="A0AAW1NB17"/>
<dbReference type="PROSITE" id="PS50240">
    <property type="entry name" value="TRYPSIN_DOM"/>
    <property type="match status" value="1"/>
</dbReference>
<dbReference type="InterPro" id="IPR050430">
    <property type="entry name" value="Peptidase_S1"/>
</dbReference>
<dbReference type="GO" id="GO:0006508">
    <property type="term" value="P:proteolysis"/>
    <property type="evidence" value="ECO:0007669"/>
    <property type="project" value="UniProtKB-KW"/>
</dbReference>
<evidence type="ECO:0000313" key="7">
    <source>
        <dbReference type="EMBL" id="KAK9758881.1"/>
    </source>
</evidence>
<sequence length="143" mass="15668">MLCLKNIQVQAHPVGFVSPKFGFNPRIVGGQNATEDQFPYQTSLRYYGSLNCGGSILNKHWALTAAHCVDGYSVSALNVVSGSIYLSGGGNFNNVIKVIVHENWDPYNIKGGGNFNNVIKVIVHENWDPYNIKNDLAVIKIDG</sequence>
<dbReference type="PRINTS" id="PR00722">
    <property type="entry name" value="CHYMOTRYPSIN"/>
</dbReference>
<comment type="similarity">
    <text evidence="1">Belongs to the peptidase S1 family.</text>
</comment>
<keyword evidence="3" id="KW-0378">Hydrolase</keyword>
<evidence type="ECO:0000256" key="3">
    <source>
        <dbReference type="ARBA" id="ARBA00022801"/>
    </source>
</evidence>
<feature type="domain" description="Peptidase S1" evidence="6">
    <location>
        <begin position="27"/>
        <end position="143"/>
    </location>
</feature>
<proteinExistence type="inferred from homology"/>
<keyword evidence="5" id="KW-1015">Disulfide bond</keyword>
<dbReference type="PROSITE" id="PS00134">
    <property type="entry name" value="TRYPSIN_HIS"/>
    <property type="match status" value="1"/>
</dbReference>
<evidence type="ECO:0000259" key="6">
    <source>
        <dbReference type="PROSITE" id="PS50240"/>
    </source>
</evidence>
<reference evidence="7 8" key="1">
    <citation type="journal article" date="2024" name="BMC Genomics">
        <title>De novo assembly and annotation of Popillia japonica's genome with initial clues to its potential as an invasive pest.</title>
        <authorList>
            <person name="Cucini C."/>
            <person name="Boschi S."/>
            <person name="Funari R."/>
            <person name="Cardaioli E."/>
            <person name="Iannotti N."/>
            <person name="Marturano G."/>
            <person name="Paoli F."/>
            <person name="Bruttini M."/>
            <person name="Carapelli A."/>
            <person name="Frati F."/>
            <person name="Nardi F."/>
        </authorList>
    </citation>
    <scope>NUCLEOTIDE SEQUENCE [LARGE SCALE GENOMIC DNA]</scope>
    <source>
        <strain evidence="7">DMR45628</strain>
    </source>
</reference>
<dbReference type="Proteomes" id="UP001458880">
    <property type="component" value="Unassembled WGS sequence"/>
</dbReference>
<dbReference type="InterPro" id="IPR009003">
    <property type="entry name" value="Peptidase_S1_PA"/>
</dbReference>
<evidence type="ECO:0000256" key="5">
    <source>
        <dbReference type="ARBA" id="ARBA00023157"/>
    </source>
</evidence>
<dbReference type="GO" id="GO:0004252">
    <property type="term" value="F:serine-type endopeptidase activity"/>
    <property type="evidence" value="ECO:0007669"/>
    <property type="project" value="InterPro"/>
</dbReference>
<organism evidence="7 8">
    <name type="scientific">Popillia japonica</name>
    <name type="common">Japanese beetle</name>
    <dbReference type="NCBI Taxonomy" id="7064"/>
    <lineage>
        <taxon>Eukaryota</taxon>
        <taxon>Metazoa</taxon>
        <taxon>Ecdysozoa</taxon>
        <taxon>Arthropoda</taxon>
        <taxon>Hexapoda</taxon>
        <taxon>Insecta</taxon>
        <taxon>Pterygota</taxon>
        <taxon>Neoptera</taxon>
        <taxon>Endopterygota</taxon>
        <taxon>Coleoptera</taxon>
        <taxon>Polyphaga</taxon>
        <taxon>Scarabaeiformia</taxon>
        <taxon>Scarabaeidae</taxon>
        <taxon>Rutelinae</taxon>
        <taxon>Popillia</taxon>
    </lineage>
</organism>
<dbReference type="InterPro" id="IPR018114">
    <property type="entry name" value="TRYPSIN_HIS"/>
</dbReference>
<accession>A0AAW1NB17</accession>
<keyword evidence="4" id="KW-0720">Serine protease</keyword>
<evidence type="ECO:0000313" key="8">
    <source>
        <dbReference type="Proteomes" id="UP001458880"/>
    </source>
</evidence>
<dbReference type="Gene3D" id="2.40.10.10">
    <property type="entry name" value="Trypsin-like serine proteases"/>
    <property type="match status" value="1"/>
</dbReference>
<dbReference type="PANTHER" id="PTHR24276:SF98">
    <property type="entry name" value="FI18310P1-RELATED"/>
    <property type="match status" value="1"/>
</dbReference>
<evidence type="ECO:0000256" key="1">
    <source>
        <dbReference type="ARBA" id="ARBA00007664"/>
    </source>
</evidence>
<evidence type="ECO:0000256" key="2">
    <source>
        <dbReference type="ARBA" id="ARBA00022670"/>
    </source>
</evidence>
<comment type="caution">
    <text evidence="7">The sequence shown here is derived from an EMBL/GenBank/DDBJ whole genome shotgun (WGS) entry which is preliminary data.</text>
</comment>
<dbReference type="EMBL" id="JASPKY010000003">
    <property type="protein sequence ID" value="KAK9758881.1"/>
    <property type="molecule type" value="Genomic_DNA"/>
</dbReference>
<keyword evidence="2" id="KW-0645">Protease</keyword>
<dbReference type="InterPro" id="IPR001254">
    <property type="entry name" value="Trypsin_dom"/>
</dbReference>
<dbReference type="SUPFAM" id="SSF50494">
    <property type="entry name" value="Trypsin-like serine proteases"/>
    <property type="match status" value="1"/>
</dbReference>
<protein>
    <submittedName>
        <fullName evidence="7">Trypsin</fullName>
    </submittedName>
</protein>